<evidence type="ECO:0000313" key="3">
    <source>
        <dbReference type="Proteomes" id="UP001216558"/>
    </source>
</evidence>
<evidence type="ECO:0008006" key="4">
    <source>
        <dbReference type="Google" id="ProtNLM"/>
    </source>
</evidence>
<keyword evidence="3" id="KW-1185">Reference proteome</keyword>
<gene>
    <name evidence="2" type="ORF">OIK40_13585</name>
</gene>
<proteinExistence type="predicted"/>
<accession>A0ABT5JSD0</accession>
<evidence type="ECO:0000313" key="2">
    <source>
        <dbReference type="EMBL" id="MDC8755677.1"/>
    </source>
</evidence>
<comment type="caution">
    <text evidence="2">The sequence shown here is derived from an EMBL/GenBank/DDBJ whole genome shotgun (WGS) entry which is preliminary data.</text>
</comment>
<keyword evidence="1" id="KW-0732">Signal</keyword>
<protein>
    <recommendedName>
        <fullName evidence="4">Lipoprotein</fullName>
    </recommendedName>
</protein>
<sequence length="143" mass="15543">MPTRFPTIAVPCLALFALTVACAPVDRDKDADPTLGAPAVEILGDGQSCINRSQIRQTLVRNDQVIDFEMRGGKVYRNVLTSPCPGLGVDRAITYNTTIDQLCSPEIIYVLQNFGGRPQRGAACGLGKFVPVKYVRGDKDEED</sequence>
<dbReference type="PROSITE" id="PS51257">
    <property type="entry name" value="PROKAR_LIPOPROTEIN"/>
    <property type="match status" value="1"/>
</dbReference>
<dbReference type="RefSeq" id="WP_273678886.1">
    <property type="nucleotide sequence ID" value="NZ_JAQQXQ010000012.1"/>
</dbReference>
<organism evidence="2 3">
    <name type="scientific">Erythrobacter fulvus</name>
    <dbReference type="NCBI Taxonomy" id="2987523"/>
    <lineage>
        <taxon>Bacteria</taxon>
        <taxon>Pseudomonadati</taxon>
        <taxon>Pseudomonadota</taxon>
        <taxon>Alphaproteobacteria</taxon>
        <taxon>Sphingomonadales</taxon>
        <taxon>Erythrobacteraceae</taxon>
        <taxon>Erythrobacter/Porphyrobacter group</taxon>
        <taxon>Erythrobacter</taxon>
    </lineage>
</organism>
<dbReference type="Proteomes" id="UP001216558">
    <property type="component" value="Unassembled WGS sequence"/>
</dbReference>
<feature type="chain" id="PRO_5046233113" description="Lipoprotein" evidence="1">
    <location>
        <begin position="24"/>
        <end position="143"/>
    </location>
</feature>
<reference evidence="2 3" key="1">
    <citation type="submission" date="2022-10" db="EMBL/GenBank/DDBJ databases">
        <title>Erythrobacter sp. sf7 Genome sequencing.</title>
        <authorList>
            <person name="Park S."/>
        </authorList>
    </citation>
    <scope>NUCLEOTIDE SEQUENCE [LARGE SCALE GENOMIC DNA]</scope>
    <source>
        <strain evidence="3">sf7</strain>
    </source>
</reference>
<feature type="signal peptide" evidence="1">
    <location>
        <begin position="1"/>
        <end position="23"/>
    </location>
</feature>
<evidence type="ECO:0000256" key="1">
    <source>
        <dbReference type="SAM" id="SignalP"/>
    </source>
</evidence>
<dbReference type="EMBL" id="JAQQXQ010000012">
    <property type="protein sequence ID" value="MDC8755677.1"/>
    <property type="molecule type" value="Genomic_DNA"/>
</dbReference>
<name>A0ABT5JSD0_9SPHN</name>